<protein>
    <recommendedName>
        <fullName evidence="12">Cytochrome c-type biogenesis protein CcmE</fullName>
    </recommendedName>
    <alternativeName>
        <fullName evidence="12">Cytochrome c maturation protein E</fullName>
    </alternativeName>
    <alternativeName>
        <fullName evidence="12">Heme chaperone CcmE</fullName>
    </alternativeName>
</protein>
<keyword evidence="10 12" id="KW-0472">Membrane</keyword>
<evidence type="ECO:0000256" key="3">
    <source>
        <dbReference type="ARBA" id="ARBA00022617"/>
    </source>
</evidence>
<dbReference type="Gene3D" id="2.40.50.140">
    <property type="entry name" value="Nucleic acid-binding proteins"/>
    <property type="match status" value="1"/>
</dbReference>
<feature type="transmembrane region" description="Helical" evidence="14">
    <location>
        <begin position="12"/>
        <end position="33"/>
    </location>
</feature>
<evidence type="ECO:0000256" key="14">
    <source>
        <dbReference type="SAM" id="Phobius"/>
    </source>
</evidence>
<comment type="function">
    <text evidence="11 12">Heme chaperone required for the biogenesis of c-type cytochromes. Transiently binds heme delivered by CcmC and transfers the heme to apo-cytochromes in a process facilitated by CcmF and CcmH.</text>
</comment>
<reference evidence="16" key="1">
    <citation type="submission" date="2019-01" db="EMBL/GenBank/DDBJ databases">
        <title>Gri0909 isolated from a small marine red alga.</title>
        <authorList>
            <person name="Kim J."/>
            <person name="Jeong S.E."/>
            <person name="Jeon C.O."/>
        </authorList>
    </citation>
    <scope>NUCLEOTIDE SEQUENCE [LARGE SCALE GENOMIC DNA]</scope>
    <source>
        <strain evidence="16">Gri0909</strain>
    </source>
</reference>
<evidence type="ECO:0000256" key="9">
    <source>
        <dbReference type="ARBA" id="ARBA00023004"/>
    </source>
</evidence>
<dbReference type="AlphaFoldDB" id="A0A3S2Z7K6"/>
<feature type="binding site" description="covalent" evidence="12 13">
    <location>
        <position position="125"/>
    </location>
    <ligand>
        <name>heme</name>
        <dbReference type="ChEBI" id="CHEBI:30413"/>
    </ligand>
</feature>
<dbReference type="GO" id="GO:0017003">
    <property type="term" value="P:protein-heme linkage"/>
    <property type="evidence" value="ECO:0007669"/>
    <property type="project" value="UniProtKB-UniRule"/>
</dbReference>
<evidence type="ECO:0000256" key="1">
    <source>
        <dbReference type="ARBA" id="ARBA00004533"/>
    </source>
</evidence>
<dbReference type="RefSeq" id="WP_127765986.1">
    <property type="nucleotide sequence ID" value="NZ_SADE01000002.1"/>
</dbReference>
<dbReference type="SUPFAM" id="SSF82093">
    <property type="entry name" value="Heme chaperone CcmE"/>
    <property type="match status" value="1"/>
</dbReference>
<dbReference type="InterPro" id="IPR004329">
    <property type="entry name" value="CcmE"/>
</dbReference>
<comment type="subcellular location">
    <subcellularLocation>
        <location evidence="1">Cell inner membrane</location>
    </subcellularLocation>
    <subcellularLocation>
        <location evidence="12">Cell membrane</location>
        <topology evidence="12">Single-pass type II membrane protein</topology>
    </subcellularLocation>
</comment>
<comment type="similarity">
    <text evidence="12">Belongs to the CcmE/CycJ family.</text>
</comment>
<dbReference type="EMBL" id="SADE01000002">
    <property type="protein sequence ID" value="RVU36510.1"/>
    <property type="molecule type" value="Genomic_DNA"/>
</dbReference>
<dbReference type="NCBIfam" id="NF009731">
    <property type="entry name" value="PRK13254.1-5"/>
    <property type="match status" value="1"/>
</dbReference>
<gene>
    <name evidence="12 15" type="primary">ccmE</name>
    <name evidence="12" type="synonym">cycJ</name>
    <name evidence="15" type="ORF">EOI86_15070</name>
</gene>
<evidence type="ECO:0000256" key="13">
    <source>
        <dbReference type="PIRSR" id="PIRSR604329-50"/>
    </source>
</evidence>
<evidence type="ECO:0000256" key="8">
    <source>
        <dbReference type="ARBA" id="ARBA00022989"/>
    </source>
</evidence>
<evidence type="ECO:0000256" key="2">
    <source>
        <dbReference type="ARBA" id="ARBA00022475"/>
    </source>
</evidence>
<evidence type="ECO:0000256" key="4">
    <source>
        <dbReference type="ARBA" id="ARBA00022692"/>
    </source>
</evidence>
<keyword evidence="9 12" id="KW-0408">Iron</keyword>
<accession>A0A3S2Z7K6</accession>
<keyword evidence="5 12" id="KW-0479">Metal-binding</keyword>
<proteinExistence type="inferred from homology"/>
<dbReference type="NCBIfam" id="NF009727">
    <property type="entry name" value="PRK13254.1-1"/>
    <property type="match status" value="1"/>
</dbReference>
<feature type="binding site" description="axial binding residue" evidence="12 13">
    <location>
        <position position="129"/>
    </location>
    <ligand>
        <name>heme</name>
        <dbReference type="ChEBI" id="CHEBI:30413"/>
    </ligand>
    <ligandPart>
        <name>Fe</name>
        <dbReference type="ChEBI" id="CHEBI:18248"/>
    </ligandPart>
</feature>
<keyword evidence="6 12" id="KW-0201">Cytochrome c-type biogenesis</keyword>
<dbReference type="PANTHER" id="PTHR34128">
    <property type="entry name" value="CYTOCHROME C-TYPE BIOGENESIS PROTEIN CCME HOMOLOG, MITOCHONDRIAL"/>
    <property type="match status" value="1"/>
</dbReference>
<dbReference type="PANTHER" id="PTHR34128:SF2">
    <property type="entry name" value="CYTOCHROME C-TYPE BIOGENESIS PROTEIN CCME HOMOLOG, MITOCHONDRIAL"/>
    <property type="match status" value="1"/>
</dbReference>
<feature type="topological domain" description="Cytoplasmic" evidence="12">
    <location>
        <begin position="1"/>
        <end position="11"/>
    </location>
</feature>
<keyword evidence="16" id="KW-1185">Reference proteome</keyword>
<comment type="caution">
    <text evidence="15">The sequence shown here is derived from an EMBL/GenBank/DDBJ whole genome shotgun (WGS) entry which is preliminary data.</text>
</comment>
<dbReference type="GO" id="GO:0005886">
    <property type="term" value="C:plasma membrane"/>
    <property type="evidence" value="ECO:0007669"/>
    <property type="project" value="UniProtKB-SubCell"/>
</dbReference>
<organism evidence="15 16">
    <name type="scientific">Hwanghaeella grinnelliae</name>
    <dbReference type="NCBI Taxonomy" id="2500179"/>
    <lineage>
        <taxon>Bacteria</taxon>
        <taxon>Pseudomonadati</taxon>
        <taxon>Pseudomonadota</taxon>
        <taxon>Alphaproteobacteria</taxon>
        <taxon>Rhodospirillales</taxon>
        <taxon>Rhodospirillaceae</taxon>
        <taxon>Hwanghaeella</taxon>
    </lineage>
</organism>
<evidence type="ECO:0000256" key="5">
    <source>
        <dbReference type="ARBA" id="ARBA00022723"/>
    </source>
</evidence>
<keyword evidence="4 12" id="KW-0812">Transmembrane</keyword>
<dbReference type="GO" id="GO:0017004">
    <property type="term" value="P:cytochrome complex assembly"/>
    <property type="evidence" value="ECO:0007669"/>
    <property type="project" value="UniProtKB-KW"/>
</dbReference>
<dbReference type="GO" id="GO:0020037">
    <property type="term" value="F:heme binding"/>
    <property type="evidence" value="ECO:0007669"/>
    <property type="project" value="InterPro"/>
</dbReference>
<evidence type="ECO:0000256" key="7">
    <source>
        <dbReference type="ARBA" id="ARBA00022968"/>
    </source>
</evidence>
<sequence>MRKAATRKQRRMMIVGAGFASFALVVGLTLFALEDGINVFYGPTEVVEKVVEPGQKFRLGGLVEEGSVTKSGATTTFRVTDMKSSVQVAYTGILPDLFREGQGVVTQGMLDDAGLFTADEVLAKHDENYLPAEAVEAMKRAGTWKDTAEGEKATQ</sequence>
<evidence type="ECO:0000256" key="11">
    <source>
        <dbReference type="ARBA" id="ARBA00056663"/>
    </source>
</evidence>
<dbReference type="GO" id="GO:0046872">
    <property type="term" value="F:metal ion binding"/>
    <property type="evidence" value="ECO:0007669"/>
    <property type="project" value="UniProtKB-KW"/>
</dbReference>
<evidence type="ECO:0000256" key="10">
    <source>
        <dbReference type="ARBA" id="ARBA00023136"/>
    </source>
</evidence>
<feature type="topological domain" description="Extracellular" evidence="12">
    <location>
        <begin position="33"/>
        <end position="155"/>
    </location>
</feature>
<keyword evidence="8 12" id="KW-1133">Transmembrane helix</keyword>
<dbReference type="Proteomes" id="UP000287447">
    <property type="component" value="Unassembled WGS sequence"/>
</dbReference>
<keyword evidence="7 12" id="KW-0735">Signal-anchor</keyword>
<dbReference type="OrthoDB" id="9793584at2"/>
<dbReference type="FunFam" id="2.40.50.140:FF:000104">
    <property type="entry name" value="Cytochrome c-type biogenesis protein CcmE"/>
    <property type="match status" value="1"/>
</dbReference>
<keyword evidence="2 12" id="KW-1003">Cell membrane</keyword>
<dbReference type="Pfam" id="PF03100">
    <property type="entry name" value="CcmE"/>
    <property type="match status" value="1"/>
</dbReference>
<dbReference type="HAMAP" id="MF_01959">
    <property type="entry name" value="CcmE"/>
    <property type="match status" value="1"/>
</dbReference>
<evidence type="ECO:0000256" key="6">
    <source>
        <dbReference type="ARBA" id="ARBA00022748"/>
    </source>
</evidence>
<name>A0A3S2Z7K6_9PROT</name>
<evidence type="ECO:0000313" key="15">
    <source>
        <dbReference type="EMBL" id="RVU36510.1"/>
    </source>
</evidence>
<evidence type="ECO:0000313" key="16">
    <source>
        <dbReference type="Proteomes" id="UP000287447"/>
    </source>
</evidence>
<evidence type="ECO:0000256" key="12">
    <source>
        <dbReference type="HAMAP-Rule" id="MF_01959"/>
    </source>
</evidence>
<dbReference type="InterPro" id="IPR036127">
    <property type="entry name" value="CcmE-like_sf"/>
</dbReference>
<keyword evidence="3 12" id="KW-0349">Heme</keyword>
<dbReference type="InterPro" id="IPR012340">
    <property type="entry name" value="NA-bd_OB-fold"/>
</dbReference>